<dbReference type="InterPro" id="IPR050093">
    <property type="entry name" value="ABC_SmlMolc_Importer"/>
</dbReference>
<dbReference type="PANTHER" id="PTHR42781">
    <property type="entry name" value="SPERMIDINE/PUTRESCINE IMPORT ATP-BINDING PROTEIN POTA"/>
    <property type="match status" value="1"/>
</dbReference>
<evidence type="ECO:0000313" key="6">
    <source>
        <dbReference type="EMBL" id="TMQ56433.1"/>
    </source>
</evidence>
<keyword evidence="2" id="KW-0547">Nucleotide-binding</keyword>
<evidence type="ECO:0000256" key="3">
    <source>
        <dbReference type="ARBA" id="ARBA00022840"/>
    </source>
</evidence>
<dbReference type="GO" id="GO:0015697">
    <property type="term" value="P:quaternary ammonium group transport"/>
    <property type="evidence" value="ECO:0007669"/>
    <property type="project" value="UniProtKB-ARBA"/>
</dbReference>
<evidence type="ECO:0000313" key="7">
    <source>
        <dbReference type="Proteomes" id="UP000316292"/>
    </source>
</evidence>
<dbReference type="PROSITE" id="PS50893">
    <property type="entry name" value="ABC_TRANSPORTER_2"/>
    <property type="match status" value="1"/>
</dbReference>
<gene>
    <name evidence="5" type="ORF">E6K71_03375</name>
    <name evidence="6" type="ORF">E6K75_08615</name>
</gene>
<dbReference type="GO" id="GO:0005524">
    <property type="term" value="F:ATP binding"/>
    <property type="evidence" value="ECO:0007669"/>
    <property type="project" value="UniProtKB-KW"/>
</dbReference>
<evidence type="ECO:0000313" key="5">
    <source>
        <dbReference type="EMBL" id="TMQ50042.1"/>
    </source>
</evidence>
<dbReference type="Pfam" id="PF00005">
    <property type="entry name" value="ABC_tran"/>
    <property type="match status" value="1"/>
</dbReference>
<evidence type="ECO:0000313" key="8">
    <source>
        <dbReference type="Proteomes" id="UP000320913"/>
    </source>
</evidence>
<dbReference type="PANTHER" id="PTHR42781:SF4">
    <property type="entry name" value="SPERMIDINE_PUTRESCINE IMPORT ATP-BINDING PROTEIN POTA"/>
    <property type="match status" value="1"/>
</dbReference>
<dbReference type="EMBL" id="VBOV01000216">
    <property type="protein sequence ID" value="TMQ56433.1"/>
    <property type="molecule type" value="Genomic_DNA"/>
</dbReference>
<dbReference type="GO" id="GO:0016887">
    <property type="term" value="F:ATP hydrolysis activity"/>
    <property type="evidence" value="ECO:0007669"/>
    <property type="project" value="InterPro"/>
</dbReference>
<comment type="caution">
    <text evidence="6">The sequence shown here is derived from an EMBL/GenBank/DDBJ whole genome shotgun (WGS) entry which is preliminary data.</text>
</comment>
<evidence type="ECO:0000256" key="2">
    <source>
        <dbReference type="ARBA" id="ARBA00022741"/>
    </source>
</evidence>
<dbReference type="InterPro" id="IPR027417">
    <property type="entry name" value="P-loop_NTPase"/>
</dbReference>
<dbReference type="InterPro" id="IPR003593">
    <property type="entry name" value="AAA+_ATPase"/>
</dbReference>
<name>A0A538SYG7_UNCEI</name>
<organism evidence="6 8">
    <name type="scientific">Eiseniibacteriota bacterium</name>
    <dbReference type="NCBI Taxonomy" id="2212470"/>
    <lineage>
        <taxon>Bacteria</taxon>
        <taxon>Candidatus Eiseniibacteriota</taxon>
    </lineage>
</organism>
<feature type="domain" description="ABC transporter" evidence="4">
    <location>
        <begin position="11"/>
        <end position="244"/>
    </location>
</feature>
<proteinExistence type="predicted"/>
<evidence type="ECO:0000256" key="1">
    <source>
        <dbReference type="ARBA" id="ARBA00022448"/>
    </source>
</evidence>
<accession>A0A538SYG7</accession>
<keyword evidence="3 6" id="KW-0067">ATP-binding</keyword>
<reference evidence="7 8" key="1">
    <citation type="journal article" date="2019" name="Nat. Microbiol.">
        <title>Mediterranean grassland soil C-N compound turnover is dependent on rainfall and depth, and is mediated by genomically divergent microorganisms.</title>
        <authorList>
            <person name="Diamond S."/>
            <person name="Andeer P.F."/>
            <person name="Li Z."/>
            <person name="Crits-Christoph A."/>
            <person name="Burstein D."/>
            <person name="Anantharaman K."/>
            <person name="Lane K.R."/>
            <person name="Thomas B.C."/>
            <person name="Pan C."/>
            <person name="Northen T.R."/>
            <person name="Banfield J.F."/>
        </authorList>
    </citation>
    <scope>NUCLEOTIDE SEQUENCE [LARGE SCALE GENOMIC DNA]</scope>
    <source>
        <strain evidence="5">WS_1</strain>
        <strain evidence="6">WS_5</strain>
    </source>
</reference>
<dbReference type="SMART" id="SM00382">
    <property type="entry name" value="AAA"/>
    <property type="match status" value="1"/>
</dbReference>
<dbReference type="Gene3D" id="3.40.50.300">
    <property type="entry name" value="P-loop containing nucleotide triphosphate hydrolases"/>
    <property type="match status" value="1"/>
</dbReference>
<dbReference type="Proteomes" id="UP000316292">
    <property type="component" value="Unassembled WGS sequence"/>
</dbReference>
<sequence>MGARLPAAAGIDLQDVQKIYDGVKALDIALLRVEPRSTLALIGPSGCGKSTLLRLVVGLLTPERGSIRIAGTPMRPETRLELQRRMGYVIQEGGLFPHLTAAENVALVARDLGWPDARIGARIQELLELTQIPRELLDRFPAQISGGQRQRVALMRALMLDPEVLLLDEPLSSLDPMIRSDLQRDLKQVFGRLRKTVLFVTHDMAEAAFISGEIAIMNRGTILQRGSFQELVRNPATPFVTEFIRAQRLLDAPNLTPT</sequence>
<evidence type="ECO:0000259" key="4">
    <source>
        <dbReference type="PROSITE" id="PS50893"/>
    </source>
</evidence>
<dbReference type="FunFam" id="3.40.50.300:FF:000425">
    <property type="entry name" value="Probable ABC transporter, ATP-binding subunit"/>
    <property type="match status" value="1"/>
</dbReference>
<protein>
    <submittedName>
        <fullName evidence="6">ATP-binding cassette domain-containing protein</fullName>
    </submittedName>
</protein>
<dbReference type="SUPFAM" id="SSF52540">
    <property type="entry name" value="P-loop containing nucleoside triphosphate hydrolases"/>
    <property type="match status" value="1"/>
</dbReference>
<dbReference type="AlphaFoldDB" id="A0A538SYG7"/>
<dbReference type="EMBL" id="VBOR01000044">
    <property type="protein sequence ID" value="TMQ50042.1"/>
    <property type="molecule type" value="Genomic_DNA"/>
</dbReference>
<dbReference type="Proteomes" id="UP000320913">
    <property type="component" value="Unassembled WGS sequence"/>
</dbReference>
<keyword evidence="1" id="KW-0813">Transport</keyword>
<dbReference type="InterPro" id="IPR003439">
    <property type="entry name" value="ABC_transporter-like_ATP-bd"/>
</dbReference>